<evidence type="ECO:0000313" key="4">
    <source>
        <dbReference type="EMBL" id="BBF86441.1"/>
    </source>
</evidence>
<evidence type="ECO:0000259" key="2">
    <source>
        <dbReference type="Pfam" id="PF10106"/>
    </source>
</evidence>
<accession>A0A3G9GJI3</accession>
<keyword evidence="1" id="KW-0175">Coiled coil</keyword>
<dbReference type="InterPro" id="IPR017847">
    <property type="entry name" value="T6SS_RhsGE_Vgr_subset"/>
</dbReference>
<dbReference type="SUPFAM" id="SSF69255">
    <property type="entry name" value="gp5 N-terminal domain-like"/>
    <property type="match status" value="1"/>
</dbReference>
<dbReference type="InterPro" id="IPR037026">
    <property type="entry name" value="Vgr_OB-fold_dom_sf"/>
</dbReference>
<dbReference type="InterPro" id="IPR018769">
    <property type="entry name" value="VgrG2_DUF2345"/>
</dbReference>
<evidence type="ECO:0000256" key="1">
    <source>
        <dbReference type="SAM" id="Coils"/>
    </source>
</evidence>
<proteinExistence type="predicted"/>
<feature type="domain" description="Putative type VI secretion system Rhs element associated Vgr" evidence="3">
    <location>
        <begin position="479"/>
        <end position="579"/>
    </location>
</feature>
<dbReference type="Gene3D" id="3.55.50.10">
    <property type="entry name" value="Baseplate protein-like domains"/>
    <property type="match status" value="1"/>
</dbReference>
<dbReference type="AlphaFoldDB" id="A0A3G9GJI3"/>
<name>A0A3G9GJI3_9NEIS</name>
<dbReference type="RefSeq" id="WP_167467121.1">
    <property type="nucleotide sequence ID" value="NZ_AP018823.1"/>
</dbReference>
<dbReference type="Pfam" id="PF10106">
    <property type="entry name" value="DUF2345"/>
    <property type="match status" value="1"/>
</dbReference>
<dbReference type="InterPro" id="IPR028244">
    <property type="entry name" value="T6SS_Rhs_Vgr_dom"/>
</dbReference>
<dbReference type="EMBL" id="AP018823">
    <property type="protein sequence ID" value="BBF86441.1"/>
    <property type="molecule type" value="Genomic_DNA"/>
</dbReference>
<dbReference type="KEGG" id="amah:DLM_2840"/>
<dbReference type="SUPFAM" id="SSF69279">
    <property type="entry name" value="Phage tail proteins"/>
    <property type="match status" value="2"/>
</dbReference>
<dbReference type="InterPro" id="IPR006533">
    <property type="entry name" value="T6SS_Vgr_RhsGE"/>
</dbReference>
<organism evidence="4 5">
    <name type="scientific">Aquitalea magnusonii</name>
    <dbReference type="NCBI Taxonomy" id="332411"/>
    <lineage>
        <taxon>Bacteria</taxon>
        <taxon>Pseudomonadati</taxon>
        <taxon>Pseudomonadota</taxon>
        <taxon>Betaproteobacteria</taxon>
        <taxon>Neisseriales</taxon>
        <taxon>Chromobacteriaceae</taxon>
        <taxon>Aquitalea</taxon>
    </lineage>
</organism>
<dbReference type="Pfam" id="PF13296">
    <property type="entry name" value="T6SS_Vgr"/>
    <property type="match status" value="1"/>
</dbReference>
<feature type="domain" description="DUF2345" evidence="2">
    <location>
        <begin position="598"/>
        <end position="743"/>
    </location>
</feature>
<protein>
    <submittedName>
        <fullName evidence="4">VgrG protein</fullName>
    </submittedName>
</protein>
<dbReference type="Pfam" id="PF05954">
    <property type="entry name" value="Phage_GPD"/>
    <property type="match status" value="1"/>
</dbReference>
<dbReference type="Gene3D" id="4.10.220.110">
    <property type="match status" value="1"/>
</dbReference>
<gene>
    <name evidence="4" type="ORF">DLM_2840</name>
</gene>
<dbReference type="Gene3D" id="2.30.110.50">
    <property type="match status" value="1"/>
</dbReference>
<feature type="coiled-coil region" evidence="1">
    <location>
        <begin position="565"/>
        <end position="606"/>
    </location>
</feature>
<evidence type="ECO:0000259" key="3">
    <source>
        <dbReference type="Pfam" id="PF13296"/>
    </source>
</evidence>
<keyword evidence="5" id="KW-1185">Reference proteome</keyword>
<dbReference type="NCBIfam" id="TIGR01646">
    <property type="entry name" value="vgr_GE"/>
    <property type="match status" value="1"/>
</dbReference>
<sequence length="777" mass="84936">MPNPYQLRFSSHLGLDLSVHHFTLDEALDTPYLLNVTVTSPDPALALASLIHQPVSFTISPPPAQSLPVISGLPAFPANPAAQRVWHGVVCEAWREDSNVQETRYRFAIGPRLRLLAEGATCRLFQNSSVPQVIAAVLQQHGFAASDMRFQLTTPLPTHAHLTQWRESDLQFISRLAAEAGLFYQFVVEEAGKEVLLFGDNLEHYGRGRLLDIPLRAPGGLRQDDRPAIQQWQIHQRSMLHSVRRTDFNYLTADTVLDAEHGLGGPQPAAYGLDYAWGEGGRDAAETARIALLRHQASQARQCVASGSGTVLHIRPGEVLRLDHAFAEAEHGWLIIAARHQGARDQAYHNRFQAIPADRIWRPALLPKPRIYGTLPAMVVSPGDNSYRYPFLDELGRYRVRFLFDLDRWSPGGDSRPVRLAKPFAGGGFGFHLPLHAGTRVNLGFDDGDPDHPYIASVLHDSSKPDHIDSGWHTRNVILTRSHNKLRMEDLQGKEHIKLATEYGKTQLNLGHLVDAQRQPRGAGFELRSDQWGAIRAGKGLLLSAYSQRKASGLQTDLNETYQTLDDANQNVRAMSLAAKTANAEELDWQAQHQLLQQQIKQLQDAVLVATSPAGMALSTSGPMHLNTGKSLAISSSGNTAITVMKKLTVNVSEIISLFALKAGIKLFANKGPVQIQAQSDALQLASMGELNISSSNGKVVINAKEIMLAAGGSWISIGSEGLKLGSGAGPITHFGDFSITSPQAKSIPLPSFTKVNCKSCLERAFKEGQVLTGGHS</sequence>
<dbReference type="Proteomes" id="UP000198290">
    <property type="component" value="Chromosome"/>
</dbReference>
<dbReference type="NCBIfam" id="TIGR03361">
    <property type="entry name" value="VI_Rhs_Vgr"/>
    <property type="match status" value="1"/>
</dbReference>
<evidence type="ECO:0000313" key="5">
    <source>
        <dbReference type="Proteomes" id="UP000198290"/>
    </source>
</evidence>
<reference evidence="5" key="3">
    <citation type="journal article" date="2017" name="Plant Physiol. Biochem.">
        <title>Differential oxidative and antioxidative response of duckweed Lemna minor toward plant growth promoting/inhibiting bacteria.</title>
        <authorList>
            <person name="Ishizawa H."/>
            <person name="Kuroda M."/>
            <person name="Morikawa M."/>
            <person name="Ike M."/>
        </authorList>
    </citation>
    <scope>NUCLEOTIDE SEQUENCE [LARGE SCALE GENOMIC DNA]</scope>
    <source>
        <strain evidence="5">H3</strain>
    </source>
</reference>
<dbReference type="Gene3D" id="2.40.50.230">
    <property type="entry name" value="Gp5 N-terminal domain"/>
    <property type="match status" value="1"/>
</dbReference>
<reference evidence="4 5" key="2">
    <citation type="journal article" date="2017" name="Genome Announc.">
        <title>Draft genome sequence of Aquitalea magnusonii strain H3, a plant growth-promoting bacterium of duckweed Lemna minor.</title>
        <authorList>
            <person name="Ishizawa H."/>
            <person name="Kuroda M."/>
            <person name="Ike M."/>
        </authorList>
    </citation>
    <scope>NUCLEOTIDE SEQUENCE [LARGE SCALE GENOMIC DNA]</scope>
    <source>
        <strain evidence="4 5">H3</strain>
    </source>
</reference>
<reference evidence="5" key="1">
    <citation type="journal article" date="2017" name="Biotechnol. Biofuels">
        <title>Evaluation of environmental bacterial communities as a factor affecting the growth of duckweed Lemna minor.</title>
        <authorList>
            <person name="Ishizawa H."/>
            <person name="Kuroda M."/>
            <person name="Morikawa M."/>
            <person name="Ike M."/>
        </authorList>
    </citation>
    <scope>NUCLEOTIDE SEQUENCE [LARGE SCALE GENOMIC DNA]</scope>
    <source>
        <strain evidence="5">H3</strain>
    </source>
</reference>